<dbReference type="Proteomes" id="UP000325081">
    <property type="component" value="Unassembled WGS sequence"/>
</dbReference>
<keyword evidence="2" id="KW-0808">Transferase</keyword>
<dbReference type="AlphaFoldDB" id="A0A5A7PAH9"/>
<feature type="compositionally biased region" description="Low complexity" evidence="1">
    <location>
        <begin position="9"/>
        <end position="22"/>
    </location>
</feature>
<dbReference type="EMBL" id="BKCP01004294">
    <property type="protein sequence ID" value="GER29885.1"/>
    <property type="molecule type" value="Genomic_DNA"/>
</dbReference>
<feature type="non-terminal residue" evidence="2">
    <location>
        <position position="1"/>
    </location>
</feature>
<keyword evidence="3" id="KW-1185">Reference proteome</keyword>
<accession>A0A5A7PAH9</accession>
<organism evidence="2 3">
    <name type="scientific">Striga asiatica</name>
    <name type="common">Asiatic witchweed</name>
    <name type="synonym">Buchnera asiatica</name>
    <dbReference type="NCBI Taxonomy" id="4170"/>
    <lineage>
        <taxon>Eukaryota</taxon>
        <taxon>Viridiplantae</taxon>
        <taxon>Streptophyta</taxon>
        <taxon>Embryophyta</taxon>
        <taxon>Tracheophyta</taxon>
        <taxon>Spermatophyta</taxon>
        <taxon>Magnoliopsida</taxon>
        <taxon>eudicotyledons</taxon>
        <taxon>Gunneridae</taxon>
        <taxon>Pentapetalae</taxon>
        <taxon>asterids</taxon>
        <taxon>lamiids</taxon>
        <taxon>Lamiales</taxon>
        <taxon>Orobanchaceae</taxon>
        <taxon>Buchnereae</taxon>
        <taxon>Striga</taxon>
    </lineage>
</organism>
<sequence>RESQSVQLPKVSSSPKPGSGFPTGLVKLGSTVSTEAESWLASLPAGKLRRPHSPSPDHPVIVNLCSGSVSSGLVRPPPRIRSPGRRNETAERCRMLNPAAGPPLEGPAAEHGVDRRLAAVPLAAAHQAGGAVHGVDYPTAGLVSGAGADEVEEAGAAVEFGEEDGGVGL</sequence>
<feature type="region of interest" description="Disordered" evidence="1">
    <location>
        <begin position="72"/>
        <end position="91"/>
    </location>
</feature>
<protein>
    <submittedName>
        <fullName evidence="2">UDP-N-acetylglucosamine1-carboxyvinyltransferase</fullName>
    </submittedName>
</protein>
<reference evidence="3" key="1">
    <citation type="journal article" date="2019" name="Curr. Biol.">
        <title>Genome Sequence of Striga asiatica Provides Insight into the Evolution of Plant Parasitism.</title>
        <authorList>
            <person name="Yoshida S."/>
            <person name="Kim S."/>
            <person name="Wafula E.K."/>
            <person name="Tanskanen J."/>
            <person name="Kim Y.M."/>
            <person name="Honaas L."/>
            <person name="Yang Z."/>
            <person name="Spallek T."/>
            <person name="Conn C.E."/>
            <person name="Ichihashi Y."/>
            <person name="Cheong K."/>
            <person name="Cui S."/>
            <person name="Der J.P."/>
            <person name="Gundlach H."/>
            <person name="Jiao Y."/>
            <person name="Hori C."/>
            <person name="Ishida J.K."/>
            <person name="Kasahara H."/>
            <person name="Kiba T."/>
            <person name="Kim M.S."/>
            <person name="Koo N."/>
            <person name="Laohavisit A."/>
            <person name="Lee Y.H."/>
            <person name="Lumba S."/>
            <person name="McCourt P."/>
            <person name="Mortimer J.C."/>
            <person name="Mutuku J.M."/>
            <person name="Nomura T."/>
            <person name="Sasaki-Sekimoto Y."/>
            <person name="Seto Y."/>
            <person name="Wang Y."/>
            <person name="Wakatake T."/>
            <person name="Sakakibara H."/>
            <person name="Demura T."/>
            <person name="Yamaguchi S."/>
            <person name="Yoneyama K."/>
            <person name="Manabe R.I."/>
            <person name="Nelson D.C."/>
            <person name="Schulman A.H."/>
            <person name="Timko M.P."/>
            <person name="dePamphilis C.W."/>
            <person name="Choi D."/>
            <person name="Shirasu K."/>
        </authorList>
    </citation>
    <scope>NUCLEOTIDE SEQUENCE [LARGE SCALE GENOMIC DNA]</scope>
    <source>
        <strain evidence="3">cv. UVA1</strain>
    </source>
</reference>
<proteinExistence type="predicted"/>
<feature type="region of interest" description="Disordered" evidence="1">
    <location>
        <begin position="1"/>
        <end position="26"/>
    </location>
</feature>
<gene>
    <name evidence="2" type="ORF">STAS_05787</name>
</gene>
<dbReference type="GO" id="GO:0016740">
    <property type="term" value="F:transferase activity"/>
    <property type="evidence" value="ECO:0007669"/>
    <property type="project" value="UniProtKB-KW"/>
</dbReference>
<name>A0A5A7PAH9_STRAF</name>
<evidence type="ECO:0000313" key="2">
    <source>
        <dbReference type="EMBL" id="GER29885.1"/>
    </source>
</evidence>
<evidence type="ECO:0000256" key="1">
    <source>
        <dbReference type="SAM" id="MobiDB-lite"/>
    </source>
</evidence>
<comment type="caution">
    <text evidence="2">The sequence shown here is derived from an EMBL/GenBank/DDBJ whole genome shotgun (WGS) entry which is preliminary data.</text>
</comment>
<evidence type="ECO:0000313" key="3">
    <source>
        <dbReference type="Proteomes" id="UP000325081"/>
    </source>
</evidence>